<dbReference type="InterPro" id="IPR024337">
    <property type="entry name" value="tRNA_splic_suSen54"/>
</dbReference>
<comment type="caution">
    <text evidence="1">The sequence shown here is derived from an EMBL/GenBank/DDBJ whole genome shotgun (WGS) entry which is preliminary data.</text>
</comment>
<organism evidence="1 2">
    <name type="scientific">Necator americanus</name>
    <name type="common">Human hookworm</name>
    <dbReference type="NCBI Taxonomy" id="51031"/>
    <lineage>
        <taxon>Eukaryota</taxon>
        <taxon>Metazoa</taxon>
        <taxon>Ecdysozoa</taxon>
        <taxon>Nematoda</taxon>
        <taxon>Chromadorea</taxon>
        <taxon>Rhabditida</taxon>
        <taxon>Rhabditina</taxon>
        <taxon>Rhabditomorpha</taxon>
        <taxon>Strongyloidea</taxon>
        <taxon>Ancylostomatidae</taxon>
        <taxon>Bunostominae</taxon>
        <taxon>Necator</taxon>
    </lineage>
</organism>
<evidence type="ECO:0000313" key="2">
    <source>
        <dbReference type="Proteomes" id="UP001303046"/>
    </source>
</evidence>
<accession>A0ABR1D9X9</accession>
<sequence length="456" mass="52151">MMWGGPQGTTEEPNSVTCSLEDVAKKPHLDTSTVTDSRKCELNESTCRESKGKNTDEHSAKGECRRLAAGLIHMVFNRQHSIFEVTKKSKNYLAVMGVPLKNGGHVLFPEEAVFLIEHCNACGTEDGRLLTLHDGYRILGECGISMHVYRAYTSLRQVGFVVLRPNRASVHSLLLTQKVPVPQQLSKCERYPEHLLDCFPSLEHRQLFMPHLHRNLLFVPIPDLRDFKINYRGFAKIRRPQRSFHKAMRPRYWPEFDEIRSAASTWQHFGRLKRELIESKRTAPPPHNFPKSEYEHKSDFEVFLPDHFRHSQPSKPVFWINCVDSRYGTMSCATINQLSGDIPLVISIFDCGHKWKGSLRQQPTSEGGPFANRPKMNRIGAQALTIACMVLGAAKGLRFMECCTWTKCYFAFWTKLALKQSYLCVCVFYLQRKTQKLTSAGDLSSEDPSTFTLLKH</sequence>
<keyword evidence="2" id="KW-1185">Reference proteome</keyword>
<protein>
    <recommendedName>
        <fullName evidence="3">tRNA-splicing endonuclease subunit Sen54 N-terminal domain-containing protein</fullName>
    </recommendedName>
</protein>
<proteinExistence type="predicted"/>
<dbReference type="Proteomes" id="UP001303046">
    <property type="component" value="Unassembled WGS sequence"/>
</dbReference>
<gene>
    <name evidence="1" type="primary">Necator_chrIV.g13769</name>
    <name evidence="1" type="ORF">RB195_000477</name>
</gene>
<evidence type="ECO:0008006" key="3">
    <source>
        <dbReference type="Google" id="ProtNLM"/>
    </source>
</evidence>
<dbReference type="PANTHER" id="PTHR21027:SF1">
    <property type="entry name" value="TRNA-SPLICING ENDONUCLEASE SUBUNIT SEN54"/>
    <property type="match status" value="1"/>
</dbReference>
<name>A0ABR1D9X9_NECAM</name>
<reference evidence="1 2" key="1">
    <citation type="submission" date="2023-08" db="EMBL/GenBank/DDBJ databases">
        <title>A Necator americanus chromosomal reference genome.</title>
        <authorList>
            <person name="Ilik V."/>
            <person name="Petrzelkova K.J."/>
            <person name="Pardy F."/>
            <person name="Fuh T."/>
            <person name="Niatou-Singa F.S."/>
            <person name="Gouil Q."/>
            <person name="Baker L."/>
            <person name="Ritchie M.E."/>
            <person name="Jex A.R."/>
            <person name="Gazzola D."/>
            <person name="Li H."/>
            <person name="Toshio Fujiwara R."/>
            <person name="Zhan B."/>
            <person name="Aroian R.V."/>
            <person name="Pafco B."/>
            <person name="Schwarz E.M."/>
        </authorList>
    </citation>
    <scope>NUCLEOTIDE SEQUENCE [LARGE SCALE GENOMIC DNA]</scope>
    <source>
        <strain evidence="1 2">Aroian</strain>
        <tissue evidence="1">Whole animal</tissue>
    </source>
</reference>
<dbReference type="PANTHER" id="PTHR21027">
    <property type="entry name" value="TRNA-SPLICING ENDONUCLEASE SUBUNIT SEN54"/>
    <property type="match status" value="1"/>
</dbReference>
<evidence type="ECO:0000313" key="1">
    <source>
        <dbReference type="EMBL" id="KAK6747292.1"/>
    </source>
</evidence>
<dbReference type="EMBL" id="JAVFWL010000004">
    <property type="protein sequence ID" value="KAK6747292.1"/>
    <property type="molecule type" value="Genomic_DNA"/>
</dbReference>